<dbReference type="GO" id="GO:0004114">
    <property type="term" value="F:3',5'-cyclic-nucleotide phosphodiesterase activity"/>
    <property type="evidence" value="ECO:0007669"/>
    <property type="project" value="InterPro"/>
</dbReference>
<evidence type="ECO:0000256" key="2">
    <source>
        <dbReference type="ARBA" id="ARBA00022801"/>
    </source>
</evidence>
<organism evidence="6 7">
    <name type="scientific">Uncinula necator</name>
    <name type="common">Grape powdery mildew</name>
    <dbReference type="NCBI Taxonomy" id="52586"/>
    <lineage>
        <taxon>Eukaryota</taxon>
        <taxon>Fungi</taxon>
        <taxon>Dikarya</taxon>
        <taxon>Ascomycota</taxon>
        <taxon>Pezizomycotina</taxon>
        <taxon>Leotiomycetes</taxon>
        <taxon>Erysiphales</taxon>
        <taxon>Erysiphaceae</taxon>
        <taxon>Erysiphe</taxon>
    </lineage>
</organism>
<evidence type="ECO:0000313" key="7">
    <source>
        <dbReference type="Proteomes" id="UP000030854"/>
    </source>
</evidence>
<dbReference type="OrthoDB" id="546632at2759"/>
<feature type="chain" id="PRO_5002079861" description="Phosphodiesterase" evidence="4">
    <location>
        <begin position="26"/>
        <end position="482"/>
    </location>
</feature>
<feature type="domain" description="PDEase" evidence="5">
    <location>
        <begin position="131"/>
        <end position="482"/>
    </location>
</feature>
<evidence type="ECO:0000256" key="3">
    <source>
        <dbReference type="RuleBase" id="RU363067"/>
    </source>
</evidence>
<evidence type="ECO:0000259" key="5">
    <source>
        <dbReference type="PROSITE" id="PS51845"/>
    </source>
</evidence>
<dbReference type="Gene3D" id="1.10.1300.10">
    <property type="entry name" value="3'5'-cyclic nucleotide phosphodiesterase, catalytic domain"/>
    <property type="match status" value="1"/>
</dbReference>
<evidence type="ECO:0000256" key="1">
    <source>
        <dbReference type="ARBA" id="ARBA00022723"/>
    </source>
</evidence>
<dbReference type="EC" id="3.1.4.-" evidence="3"/>
<keyword evidence="2 3" id="KW-0378">Hydrolase</keyword>
<dbReference type="CDD" id="cd00077">
    <property type="entry name" value="HDc"/>
    <property type="match status" value="1"/>
</dbReference>
<dbReference type="PANTHER" id="PTHR11347">
    <property type="entry name" value="CYCLIC NUCLEOTIDE PHOSPHODIESTERASE"/>
    <property type="match status" value="1"/>
</dbReference>
<dbReference type="InterPro" id="IPR023174">
    <property type="entry name" value="PDEase_CS"/>
</dbReference>
<dbReference type="InterPro" id="IPR002073">
    <property type="entry name" value="PDEase_catalytic_dom"/>
</dbReference>
<reference evidence="6 7" key="1">
    <citation type="journal article" date="2014" name="BMC Genomics">
        <title>Adaptive genomic structural variation in the grape powdery mildew pathogen, Erysiphe necator.</title>
        <authorList>
            <person name="Jones L."/>
            <person name="Riaz S."/>
            <person name="Morales-Cruz A."/>
            <person name="Amrine K.C."/>
            <person name="McGuire B."/>
            <person name="Gubler W.D."/>
            <person name="Walker M.A."/>
            <person name="Cantu D."/>
        </authorList>
    </citation>
    <scope>NUCLEOTIDE SEQUENCE [LARGE SCALE GENOMIC DNA]</scope>
    <source>
        <strain evidence="7">c</strain>
    </source>
</reference>
<keyword evidence="4" id="KW-0732">Signal</keyword>
<dbReference type="STRING" id="52586.A0A0B1PA16"/>
<keyword evidence="7" id="KW-1185">Reference proteome</keyword>
<dbReference type="AlphaFoldDB" id="A0A0B1PA16"/>
<dbReference type="GO" id="GO:0007165">
    <property type="term" value="P:signal transduction"/>
    <property type="evidence" value="ECO:0007669"/>
    <property type="project" value="InterPro"/>
</dbReference>
<dbReference type="SUPFAM" id="SSF109604">
    <property type="entry name" value="HD-domain/PDEase-like"/>
    <property type="match status" value="1"/>
</dbReference>
<dbReference type="PROSITE" id="PS00126">
    <property type="entry name" value="PDEASE_I_1"/>
    <property type="match status" value="1"/>
</dbReference>
<evidence type="ECO:0000256" key="4">
    <source>
        <dbReference type="SAM" id="SignalP"/>
    </source>
</evidence>
<dbReference type="OMA" id="HYTSREM"/>
<sequence>MLYLNYVTNLCAFTLLCLCVIEANGLHYNIFAYERYNGKIQERQVQTLIDEFTATDIPIETDTNTKSTTAFVSKSRVKTLAVQQTTPISASSRTSNSSNYKIDSITPSTSDPKVTLDLDPKDGICQFTNRRKRPIQLSISIGLDRKIATTESITTWNFSAHNFTNDELLYAALVMLEHTLKMPELEPWRMSTESLTGFLLASRSAYNAFVPYHNFRHAVDTLQACFIFLIRLGRIPSFPDMKIELSSQSSTLAETIRPYDALTLLITAIGHDIGHPGVNNAFLTTLNAPLAQLYNNRSVLESFHSVAFSQMLRCHWPSVFQTKEMRQLMVNTILATDKDLHSEYVKKLARINENIISANTSANNSAQLSPGELRTFACALIMKCADISNVARNFEIASLWAVILTDEFSRRVAMGKEMGISSALLAPPIREIAALGKSQIDFIETYAYPLFDGIAEVMPALSFCVEELMRNKLIWKKLIIEN</sequence>
<comment type="caution">
    <text evidence="6">The sequence shown here is derived from an EMBL/GenBank/DDBJ whole genome shotgun (WGS) entry which is preliminary data.</text>
</comment>
<dbReference type="Proteomes" id="UP000030854">
    <property type="component" value="Unassembled WGS sequence"/>
</dbReference>
<dbReference type="Pfam" id="PF00233">
    <property type="entry name" value="PDEase_I"/>
    <property type="match status" value="1"/>
</dbReference>
<dbReference type="HOGENOM" id="CLU_566433_0_0_1"/>
<name>A0A0B1PA16_UNCNE</name>
<dbReference type="InterPro" id="IPR036971">
    <property type="entry name" value="PDEase_catalytic_dom_sf"/>
</dbReference>
<evidence type="ECO:0000313" key="6">
    <source>
        <dbReference type="EMBL" id="KHJ33771.1"/>
    </source>
</evidence>
<dbReference type="InterPro" id="IPR003607">
    <property type="entry name" value="HD/PDEase_dom"/>
</dbReference>
<comment type="similarity">
    <text evidence="3">Belongs to the cyclic nucleotide phosphodiesterase family.</text>
</comment>
<feature type="signal peptide" evidence="4">
    <location>
        <begin position="1"/>
        <end position="25"/>
    </location>
</feature>
<accession>A0A0B1PA16</accession>
<gene>
    <name evidence="6" type="ORF">EV44_g0527</name>
</gene>
<proteinExistence type="inferred from homology"/>
<comment type="cofactor">
    <cofactor evidence="3">
        <name>a divalent metal cation</name>
        <dbReference type="ChEBI" id="CHEBI:60240"/>
    </cofactor>
    <text evidence="3">Binds 2 divalent metal cations per subunit. Site 1 may preferentially bind zinc ions, while site 2 has a preference for magnesium and/or manganese ions.</text>
</comment>
<dbReference type="PROSITE" id="PS51845">
    <property type="entry name" value="PDEASE_I_2"/>
    <property type="match status" value="1"/>
</dbReference>
<protein>
    <recommendedName>
        <fullName evidence="3">Phosphodiesterase</fullName>
        <ecNumber evidence="3">3.1.4.-</ecNumber>
    </recommendedName>
</protein>
<keyword evidence="1 3" id="KW-0479">Metal-binding</keyword>
<dbReference type="SMART" id="SM00471">
    <property type="entry name" value="HDc"/>
    <property type="match status" value="1"/>
</dbReference>
<dbReference type="EMBL" id="JNVN01001243">
    <property type="protein sequence ID" value="KHJ33771.1"/>
    <property type="molecule type" value="Genomic_DNA"/>
</dbReference>
<dbReference type="GO" id="GO:0046872">
    <property type="term" value="F:metal ion binding"/>
    <property type="evidence" value="ECO:0007669"/>
    <property type="project" value="UniProtKB-KW"/>
</dbReference>